<name>A0A2I3GPX4_NOMLE</name>
<dbReference type="AlphaFoldDB" id="A0A2I3GPX4"/>
<accession>A0A2I3GPX4</accession>
<dbReference type="Ensembl" id="ENSNLET00000038778.1">
    <property type="protein sequence ID" value="ENSNLEP00000033356.1"/>
    <property type="gene ID" value="ENSNLEG00000033712.1"/>
</dbReference>
<proteinExistence type="predicted"/>
<keyword evidence="2" id="KW-1185">Reference proteome</keyword>
<organism evidence="1 2">
    <name type="scientific">Nomascus leucogenys</name>
    <name type="common">Northern white-cheeked gibbon</name>
    <name type="synonym">Hylobates leucogenys</name>
    <dbReference type="NCBI Taxonomy" id="61853"/>
    <lineage>
        <taxon>Eukaryota</taxon>
        <taxon>Metazoa</taxon>
        <taxon>Chordata</taxon>
        <taxon>Craniata</taxon>
        <taxon>Vertebrata</taxon>
        <taxon>Euteleostomi</taxon>
        <taxon>Mammalia</taxon>
        <taxon>Eutheria</taxon>
        <taxon>Euarchontoglires</taxon>
        <taxon>Primates</taxon>
        <taxon>Haplorrhini</taxon>
        <taxon>Catarrhini</taxon>
        <taxon>Hylobatidae</taxon>
        <taxon>Nomascus</taxon>
    </lineage>
</organism>
<reference evidence="1 2" key="1">
    <citation type="submission" date="2012-10" db="EMBL/GenBank/DDBJ databases">
        <authorList>
            <consortium name="Gibbon Genome Sequencing Consortium"/>
        </authorList>
    </citation>
    <scope>NUCLEOTIDE SEQUENCE [LARGE SCALE GENOMIC DNA]</scope>
</reference>
<dbReference type="InParanoid" id="A0A2I3GPX4"/>
<dbReference type="EMBL" id="ADFV01063386">
    <property type="status" value="NOT_ANNOTATED_CDS"/>
    <property type="molecule type" value="Genomic_DNA"/>
</dbReference>
<dbReference type="Proteomes" id="UP000001073">
    <property type="component" value="Chromosome X"/>
</dbReference>
<dbReference type="OMA" id="IHDDSVC"/>
<protein>
    <submittedName>
        <fullName evidence="1">Uncharacterized protein</fullName>
    </submittedName>
</protein>
<evidence type="ECO:0000313" key="1">
    <source>
        <dbReference type="Ensembl" id="ENSNLEP00000033356.1"/>
    </source>
</evidence>
<dbReference type="GeneTree" id="ENSGT00550000076437"/>
<reference evidence="1" key="2">
    <citation type="submission" date="2025-08" db="UniProtKB">
        <authorList>
            <consortium name="Ensembl"/>
        </authorList>
    </citation>
    <scope>IDENTIFICATION</scope>
</reference>
<reference evidence="1" key="3">
    <citation type="submission" date="2025-09" db="UniProtKB">
        <authorList>
            <consortium name="Ensembl"/>
        </authorList>
    </citation>
    <scope>IDENTIFICATION</scope>
</reference>
<evidence type="ECO:0000313" key="2">
    <source>
        <dbReference type="Proteomes" id="UP000001073"/>
    </source>
</evidence>
<sequence>MFHQANSKELFRLCSLDPKMSSVVWLTNGISLENMQKGISAIHERFGLGQRTNSSFQNRGLLVCFTSSRHPISPCPCLQWKLM</sequence>